<proteinExistence type="predicted"/>
<dbReference type="InterPro" id="IPR054243">
    <property type="entry name" value="DUF6970"/>
</dbReference>
<evidence type="ECO:0000259" key="1">
    <source>
        <dbReference type="Pfam" id="PF22311"/>
    </source>
</evidence>
<gene>
    <name evidence="2" type="ORF">MUN86_22470</name>
</gene>
<dbReference type="Pfam" id="PF22311">
    <property type="entry name" value="DUF6970"/>
    <property type="match status" value="1"/>
</dbReference>
<keyword evidence="3" id="KW-1185">Reference proteome</keyword>
<dbReference type="EMBL" id="CP095061">
    <property type="protein sequence ID" value="UOQ66223.1"/>
    <property type="molecule type" value="Genomic_DNA"/>
</dbReference>
<evidence type="ECO:0000313" key="3">
    <source>
        <dbReference type="Proteomes" id="UP000830401"/>
    </source>
</evidence>
<dbReference type="RefSeq" id="WP_245120201.1">
    <property type="nucleotide sequence ID" value="NZ_CP095061.1"/>
</dbReference>
<reference evidence="2" key="1">
    <citation type="submission" date="2022-04" db="EMBL/GenBank/DDBJ databases">
        <title>Hymenobacter sp. isolated from the air.</title>
        <authorList>
            <person name="Won M."/>
            <person name="Lee C.-M."/>
            <person name="Woen H.-Y."/>
            <person name="Kwon S.-W."/>
        </authorList>
    </citation>
    <scope>NUCLEOTIDE SEQUENCE</scope>
    <source>
        <strain evidence="2">5420S-77</strain>
    </source>
</reference>
<sequence>MPDGTMVQFDTTARPGWLETRIQNLSTEPRQNPPARIMRYRFEGQVVYYETLGGGDQYSNLYDQKGKIICHPEGGITGKGDGNCRYFTKRRTEERLVWQDSR</sequence>
<protein>
    <recommendedName>
        <fullName evidence="1">DUF6970 domain-containing protein</fullName>
    </recommendedName>
</protein>
<name>A0ABY4G5S1_9BACT</name>
<organism evidence="2 3">
    <name type="scientific">Hymenobacter volaticus</name>
    <dbReference type="NCBI Taxonomy" id="2932254"/>
    <lineage>
        <taxon>Bacteria</taxon>
        <taxon>Pseudomonadati</taxon>
        <taxon>Bacteroidota</taxon>
        <taxon>Cytophagia</taxon>
        <taxon>Cytophagales</taxon>
        <taxon>Hymenobacteraceae</taxon>
        <taxon>Hymenobacter</taxon>
    </lineage>
</organism>
<dbReference type="Proteomes" id="UP000830401">
    <property type="component" value="Chromosome"/>
</dbReference>
<feature type="domain" description="DUF6970" evidence="1">
    <location>
        <begin position="24"/>
        <end position="100"/>
    </location>
</feature>
<accession>A0ABY4G5S1</accession>
<evidence type="ECO:0000313" key="2">
    <source>
        <dbReference type="EMBL" id="UOQ66223.1"/>
    </source>
</evidence>